<comment type="caution">
    <text evidence="2">The sequence shown here is derived from an EMBL/GenBank/DDBJ whole genome shotgun (WGS) entry which is preliminary data.</text>
</comment>
<dbReference type="Proteomes" id="UP000746747">
    <property type="component" value="Unassembled WGS sequence"/>
</dbReference>
<sequence>MTTPSSGACLNPFTNTNFYGNPYSIDVPYQNQSNHYCFGENVSSGVIMDTVGMEINEEDEIEFEKNCSGVQIGSLKNYSRKRRSLFENDAPLCKRRMEKVSARLENFHISNDPGPSMLDSKDSDSEDTAEEDIEKDDALLILDERLRKYIEHERKAPPITISNPLSMALVPYVPPISYNNSTMIGRIKEINIEDAVEYASNDNGFVTFPDDTCAVESGNCSNETIAQSTKLPSSVMNVTEIDTDVQNDAAMEIDSL</sequence>
<feature type="compositionally biased region" description="Acidic residues" evidence="1">
    <location>
        <begin position="124"/>
        <end position="134"/>
    </location>
</feature>
<gene>
    <name evidence="2" type="ORF">CJOHNSTONI_LOCUS8730</name>
</gene>
<accession>A0A8J2Q6J1</accession>
<organism evidence="2 3">
    <name type="scientific">Cercopithifilaria johnstoni</name>
    <dbReference type="NCBI Taxonomy" id="2874296"/>
    <lineage>
        <taxon>Eukaryota</taxon>
        <taxon>Metazoa</taxon>
        <taxon>Ecdysozoa</taxon>
        <taxon>Nematoda</taxon>
        <taxon>Chromadorea</taxon>
        <taxon>Rhabditida</taxon>
        <taxon>Spirurina</taxon>
        <taxon>Spiruromorpha</taxon>
        <taxon>Filarioidea</taxon>
        <taxon>Onchocercidae</taxon>
        <taxon>Cercopithifilaria</taxon>
    </lineage>
</organism>
<name>A0A8J2Q6J1_9BILA</name>
<evidence type="ECO:0000313" key="2">
    <source>
        <dbReference type="EMBL" id="CAG9539094.1"/>
    </source>
</evidence>
<keyword evidence="3" id="KW-1185">Reference proteome</keyword>
<protein>
    <submittedName>
        <fullName evidence="2">Uncharacterized protein</fullName>
    </submittedName>
</protein>
<feature type="region of interest" description="Disordered" evidence="1">
    <location>
        <begin position="107"/>
        <end position="134"/>
    </location>
</feature>
<dbReference type="EMBL" id="CAKAEH010001747">
    <property type="protein sequence ID" value="CAG9539094.1"/>
    <property type="molecule type" value="Genomic_DNA"/>
</dbReference>
<proteinExistence type="predicted"/>
<reference evidence="2" key="1">
    <citation type="submission" date="2021-09" db="EMBL/GenBank/DDBJ databases">
        <authorList>
            <consortium name="Pathogen Informatics"/>
        </authorList>
    </citation>
    <scope>NUCLEOTIDE SEQUENCE</scope>
</reference>
<dbReference type="AlphaFoldDB" id="A0A8J2Q6J1"/>
<evidence type="ECO:0000313" key="3">
    <source>
        <dbReference type="Proteomes" id="UP000746747"/>
    </source>
</evidence>
<dbReference type="OrthoDB" id="5828618at2759"/>
<evidence type="ECO:0000256" key="1">
    <source>
        <dbReference type="SAM" id="MobiDB-lite"/>
    </source>
</evidence>